<reference evidence="2" key="1">
    <citation type="submission" date="2019-11" db="UniProtKB">
        <authorList>
            <consortium name="WormBaseParasite"/>
        </authorList>
    </citation>
    <scope>IDENTIFICATION</scope>
    <source>
        <strain evidence="2">Puerto Rican</strain>
    </source>
</reference>
<accession>A0A5K4EMG5</accession>
<keyword evidence="1" id="KW-0175">Coiled coil</keyword>
<organism evidence="2">
    <name type="scientific">Schistosoma mansoni</name>
    <name type="common">Blood fluke</name>
    <dbReference type="NCBI Taxonomy" id="6183"/>
    <lineage>
        <taxon>Eukaryota</taxon>
        <taxon>Metazoa</taxon>
        <taxon>Spiralia</taxon>
        <taxon>Lophotrochozoa</taxon>
        <taxon>Platyhelminthes</taxon>
        <taxon>Trematoda</taxon>
        <taxon>Digenea</taxon>
        <taxon>Strigeidida</taxon>
        <taxon>Schistosomatoidea</taxon>
        <taxon>Schistosomatidae</taxon>
        <taxon>Schistosoma</taxon>
    </lineage>
</organism>
<name>A0A5K4EMG5_SCHMA</name>
<dbReference type="InParanoid" id="A0A5K4EMG5"/>
<sequence length="304" mass="34814">MSDLSRLVKEIGIEVQQLSSQVELEKNNISHLQQKLISLTQEAESQKKFKQHLEEELRNLEETYFQPDDYSCGLSDVSEVINEQIRCLNVILSEIMSSNERIRKERIDFILEYKQKLDDYNRHIAQNEKLHAFIELWKVKCTENFKLTAIPDVIREIAEEISSSYNVSIVETLKNALSASAVESEETRISSPQNVCIAEKKEIPAIIPKTQSNTTSDEQLNLSCDIDTQFQQCNVLDASRLRVSALDTSVISSLVKKEIFCTAFTFCYLGYSFPLKNYEQSDTQRDCTMNMDVTICGENDASSY</sequence>
<evidence type="ECO:0000256" key="1">
    <source>
        <dbReference type="SAM" id="Coils"/>
    </source>
</evidence>
<evidence type="ECO:0000313" key="2">
    <source>
        <dbReference type="WBParaSite" id="Smp_129410.2"/>
    </source>
</evidence>
<dbReference type="AlphaFoldDB" id="A0A5K4EMG5"/>
<protein>
    <submittedName>
        <fullName evidence="2">Uncharacterized protein</fullName>
    </submittedName>
</protein>
<dbReference type="WBParaSite" id="Smp_129410.2">
    <property type="protein sequence ID" value="Smp_129410.2"/>
    <property type="gene ID" value="Smp_129410"/>
</dbReference>
<dbReference type="ExpressionAtlas" id="A0A5K4EMG5">
    <property type="expression patterns" value="baseline"/>
</dbReference>
<proteinExistence type="predicted"/>
<feature type="coiled-coil region" evidence="1">
    <location>
        <begin position="15"/>
        <end position="63"/>
    </location>
</feature>